<comment type="catalytic activity">
    <reaction evidence="7 9">
        <text>N-(5-phospho-beta-D-ribosyl)anthranilate + diphosphate = 5-phospho-alpha-D-ribose 1-diphosphate + anthranilate</text>
        <dbReference type="Rhea" id="RHEA:11768"/>
        <dbReference type="ChEBI" id="CHEBI:16567"/>
        <dbReference type="ChEBI" id="CHEBI:18277"/>
        <dbReference type="ChEBI" id="CHEBI:33019"/>
        <dbReference type="ChEBI" id="CHEBI:58017"/>
        <dbReference type="EC" id="2.4.2.18"/>
    </reaction>
</comment>
<sequence>MLKEAIDLLVHGQDVPPELMRRVMLALMNGEADPAAVGAFLTVLTMKGETASEVTAAAQVMRELAKPADLGEGVLVDPVGTGGDGASLFNVSTAAAVIASAGGVKIAKHGNVAASSASGSADVLRQAGVVVDLEPAQVKECIAETGFGFMFAQTYHQAMRHVVPIRRAIGIRTVFNVLGPLANPAGVKHQVLGVFSKAWLWPMVEVARSLGAKRVLAVHSQNGLDEFSVTAVNHVVELRNDGIIFDHEVDPKSFGMTYSDYRPLQVKDAAQSLALIEQVFATGEPAIGFDMLALNAAAIFLVAGKVPNLAEGVELARSLMRDGSATRQLSRIAACSQRLQGKQ</sequence>
<comment type="similarity">
    <text evidence="8">In the C-terminal section; belongs to the anthranilate phosphoribosyltransferase family.</text>
</comment>
<feature type="domain" description="Glycosyl transferase family 3" evidence="10">
    <location>
        <begin position="74"/>
        <end position="325"/>
    </location>
</feature>
<dbReference type="GO" id="GO:0004048">
    <property type="term" value="F:anthranilate phosphoribosyltransferase activity"/>
    <property type="evidence" value="ECO:0007669"/>
    <property type="project" value="UniProtKB-UniRule"/>
</dbReference>
<dbReference type="AlphaFoldDB" id="A0A381E3J4"/>
<dbReference type="InterPro" id="IPR000312">
    <property type="entry name" value="Glycosyl_Trfase_fam3"/>
</dbReference>
<name>A0A381E3J4_9GAMM</name>
<keyword evidence="13" id="KW-1185">Reference proteome</keyword>
<evidence type="ECO:0000256" key="9">
    <source>
        <dbReference type="HAMAP-Rule" id="MF_00211"/>
    </source>
</evidence>
<dbReference type="Gene3D" id="3.40.1030.10">
    <property type="entry name" value="Nucleoside phosphorylase/phosphoribosyltransferase catalytic domain"/>
    <property type="match status" value="1"/>
</dbReference>
<comment type="subunit">
    <text evidence="9">Homodimer.</text>
</comment>
<keyword evidence="9" id="KW-0460">Magnesium</keyword>
<dbReference type="GO" id="GO:0005829">
    <property type="term" value="C:cytosol"/>
    <property type="evidence" value="ECO:0007669"/>
    <property type="project" value="TreeGrafter"/>
</dbReference>
<dbReference type="HAMAP" id="MF_00211">
    <property type="entry name" value="TrpD"/>
    <property type="match status" value="1"/>
</dbReference>
<keyword evidence="9" id="KW-0479">Metal-binding</keyword>
<accession>A0A381E3J4</accession>
<dbReference type="NCBIfam" id="TIGR01245">
    <property type="entry name" value="trpD"/>
    <property type="match status" value="1"/>
</dbReference>
<comment type="cofactor">
    <cofactor evidence="9">
        <name>Mg(2+)</name>
        <dbReference type="ChEBI" id="CHEBI:18420"/>
    </cofactor>
    <text evidence="9">Binds 2 magnesium ions per monomer.</text>
</comment>
<evidence type="ECO:0000259" key="10">
    <source>
        <dbReference type="Pfam" id="PF00591"/>
    </source>
</evidence>
<feature type="binding site" evidence="9">
    <location>
        <position position="226"/>
    </location>
    <ligand>
        <name>Mg(2+)</name>
        <dbReference type="ChEBI" id="CHEBI:18420"/>
        <label>2</label>
    </ligand>
</feature>
<dbReference type="GO" id="GO:0000162">
    <property type="term" value="P:L-tryptophan biosynthetic process"/>
    <property type="evidence" value="ECO:0007669"/>
    <property type="project" value="UniProtKB-UniRule"/>
</dbReference>
<keyword evidence="2 9" id="KW-0028">Amino-acid biosynthesis</keyword>
<dbReference type="EC" id="2.4.2.18" evidence="9"/>
<evidence type="ECO:0000313" key="12">
    <source>
        <dbReference type="EMBL" id="SUX20609.1"/>
    </source>
</evidence>
<feature type="binding site" evidence="9">
    <location>
        <position position="120"/>
    </location>
    <ligand>
        <name>5-phospho-alpha-D-ribose 1-diphosphate</name>
        <dbReference type="ChEBI" id="CHEBI:58017"/>
    </ligand>
</feature>
<dbReference type="SUPFAM" id="SSF47648">
    <property type="entry name" value="Nucleoside phosphorylase/phosphoribosyltransferase N-terminal domain"/>
    <property type="match status" value="1"/>
</dbReference>
<comment type="caution">
    <text evidence="9">Lacks conserved residue(s) required for the propagation of feature annotation.</text>
</comment>
<keyword evidence="4 9" id="KW-0808">Transferase</keyword>
<dbReference type="PANTHER" id="PTHR43285:SF2">
    <property type="entry name" value="ANTHRANILATE PHOSPHORIBOSYLTRANSFERASE"/>
    <property type="match status" value="1"/>
</dbReference>
<dbReference type="InterPro" id="IPR005940">
    <property type="entry name" value="Anthranilate_Pribosyl_Tfrase"/>
</dbReference>
<dbReference type="InterPro" id="IPR036320">
    <property type="entry name" value="Glycosyl_Trfase_fam3_N_dom_sf"/>
</dbReference>
<feature type="binding site" evidence="9">
    <location>
        <begin position="90"/>
        <end position="93"/>
    </location>
    <ligand>
        <name>5-phospho-alpha-D-ribose 1-diphosphate</name>
        <dbReference type="ChEBI" id="CHEBI:58017"/>
    </ligand>
</feature>
<dbReference type="RefSeq" id="WP_115611025.1">
    <property type="nucleotide sequence ID" value="NZ_JBHLZC010000001.1"/>
</dbReference>
<reference evidence="12 13" key="1">
    <citation type="submission" date="2018-06" db="EMBL/GenBank/DDBJ databases">
        <authorList>
            <consortium name="Pathogen Informatics"/>
            <person name="Doyle S."/>
        </authorList>
    </citation>
    <scope>NUCLEOTIDE SEQUENCE [LARGE SCALE GENOMIC DNA]</scope>
    <source>
        <strain evidence="12 13">NCTC13294</strain>
    </source>
</reference>
<evidence type="ECO:0000256" key="6">
    <source>
        <dbReference type="ARBA" id="ARBA00023141"/>
    </source>
</evidence>
<keyword evidence="6 9" id="KW-0057">Aromatic amino acid biosynthesis</keyword>
<protein>
    <recommendedName>
        <fullName evidence="9">Anthranilate phosphoribosyltransferase</fullName>
        <ecNumber evidence="9">2.4.2.18</ecNumber>
    </recommendedName>
</protein>
<evidence type="ECO:0000256" key="2">
    <source>
        <dbReference type="ARBA" id="ARBA00022605"/>
    </source>
</evidence>
<dbReference type="PANTHER" id="PTHR43285">
    <property type="entry name" value="ANTHRANILATE PHOSPHORIBOSYLTRANSFERASE"/>
    <property type="match status" value="1"/>
</dbReference>
<evidence type="ECO:0000313" key="13">
    <source>
        <dbReference type="Proteomes" id="UP000254572"/>
    </source>
</evidence>
<keyword evidence="3 9" id="KW-0328">Glycosyltransferase</keyword>
<evidence type="ECO:0000256" key="8">
    <source>
        <dbReference type="ARBA" id="ARBA00061188"/>
    </source>
</evidence>
<feature type="binding site" evidence="9">
    <location>
        <position position="111"/>
    </location>
    <ligand>
        <name>anthranilate</name>
        <dbReference type="ChEBI" id="CHEBI:16567"/>
        <label>1</label>
    </ligand>
</feature>
<evidence type="ECO:0000256" key="4">
    <source>
        <dbReference type="ARBA" id="ARBA00022679"/>
    </source>
</evidence>
<feature type="domain" description="Glycosyl transferase family 3 N-terminal" evidence="11">
    <location>
        <begin position="3"/>
        <end position="65"/>
    </location>
</feature>
<dbReference type="SUPFAM" id="SSF52418">
    <property type="entry name" value="Nucleoside phosphorylase/phosphoribosyltransferase catalytic domain"/>
    <property type="match status" value="1"/>
</dbReference>
<gene>
    <name evidence="9" type="primary">trpD</name>
    <name evidence="12" type="ORF">NCTC13294_00787</name>
</gene>
<evidence type="ECO:0000256" key="5">
    <source>
        <dbReference type="ARBA" id="ARBA00022822"/>
    </source>
</evidence>
<evidence type="ECO:0000256" key="7">
    <source>
        <dbReference type="ARBA" id="ARBA00052328"/>
    </source>
</evidence>
<evidence type="ECO:0000259" key="11">
    <source>
        <dbReference type="Pfam" id="PF02885"/>
    </source>
</evidence>
<feature type="binding site" evidence="9">
    <location>
        <position position="80"/>
    </location>
    <ligand>
        <name>5-phospho-alpha-D-ribose 1-diphosphate</name>
        <dbReference type="ChEBI" id="CHEBI:58017"/>
    </ligand>
</feature>
<dbReference type="EMBL" id="UFUW01000001">
    <property type="protein sequence ID" value="SUX20609.1"/>
    <property type="molecule type" value="Genomic_DNA"/>
</dbReference>
<dbReference type="InterPro" id="IPR035902">
    <property type="entry name" value="Nuc_phospho_transferase"/>
</dbReference>
<dbReference type="InterPro" id="IPR017459">
    <property type="entry name" value="Glycosyl_Trfase_fam3_N_dom"/>
</dbReference>
<dbReference type="GO" id="GO:0000287">
    <property type="term" value="F:magnesium ion binding"/>
    <property type="evidence" value="ECO:0007669"/>
    <property type="project" value="UniProtKB-UniRule"/>
</dbReference>
<feature type="binding site" evidence="9">
    <location>
        <position position="80"/>
    </location>
    <ligand>
        <name>anthranilate</name>
        <dbReference type="ChEBI" id="CHEBI:16567"/>
        <label>1</label>
    </ligand>
</feature>
<dbReference type="OrthoDB" id="9806430at2"/>
<dbReference type="Pfam" id="PF00591">
    <property type="entry name" value="Glycos_transf_3"/>
    <property type="match status" value="1"/>
</dbReference>
<evidence type="ECO:0000256" key="3">
    <source>
        <dbReference type="ARBA" id="ARBA00022676"/>
    </source>
</evidence>
<organism evidence="12 13">
    <name type="scientific">Cardiobacterium valvarum</name>
    <dbReference type="NCBI Taxonomy" id="194702"/>
    <lineage>
        <taxon>Bacteria</taxon>
        <taxon>Pseudomonadati</taxon>
        <taxon>Pseudomonadota</taxon>
        <taxon>Gammaproteobacteria</taxon>
        <taxon>Cardiobacteriales</taxon>
        <taxon>Cardiobacteriaceae</taxon>
        <taxon>Cardiobacterium</taxon>
    </lineage>
</organism>
<proteinExistence type="inferred from homology"/>
<feature type="binding site" evidence="9">
    <location>
        <begin position="108"/>
        <end position="116"/>
    </location>
    <ligand>
        <name>5-phospho-alpha-D-ribose 1-diphosphate</name>
        <dbReference type="ChEBI" id="CHEBI:58017"/>
    </ligand>
</feature>
<dbReference type="Gene3D" id="1.20.970.10">
    <property type="entry name" value="Transferase, Pyrimidine Nucleoside Phosphorylase, Chain C"/>
    <property type="match status" value="1"/>
</dbReference>
<feature type="binding site" evidence="9">
    <location>
        <position position="166"/>
    </location>
    <ligand>
        <name>anthranilate</name>
        <dbReference type="ChEBI" id="CHEBI:16567"/>
        <label>2</label>
    </ligand>
</feature>
<evidence type="ECO:0000256" key="1">
    <source>
        <dbReference type="ARBA" id="ARBA00004907"/>
    </source>
</evidence>
<feature type="binding site" evidence="9">
    <location>
        <position position="226"/>
    </location>
    <ligand>
        <name>Mg(2+)</name>
        <dbReference type="ChEBI" id="CHEBI:18420"/>
        <label>1</label>
    </ligand>
</feature>
<comment type="function">
    <text evidence="9">Catalyzes the transfer of the phosphoribosyl group of 5-phosphorylribose-1-pyrophosphate (PRPP) to anthranilate to yield N-(5'-phosphoribosyl)-anthranilate (PRA).</text>
</comment>
<feature type="binding site" evidence="9">
    <location>
        <begin position="83"/>
        <end position="84"/>
    </location>
    <ligand>
        <name>5-phospho-alpha-D-ribose 1-diphosphate</name>
        <dbReference type="ChEBI" id="CHEBI:58017"/>
    </ligand>
</feature>
<dbReference type="Pfam" id="PF02885">
    <property type="entry name" value="Glycos_trans_3N"/>
    <property type="match status" value="1"/>
</dbReference>
<feature type="binding site" evidence="9">
    <location>
        <position position="92"/>
    </location>
    <ligand>
        <name>Mg(2+)</name>
        <dbReference type="ChEBI" id="CHEBI:18420"/>
        <label>1</label>
    </ligand>
</feature>
<comment type="similarity">
    <text evidence="9">Belongs to the anthranilate phosphoribosyltransferase family.</text>
</comment>
<dbReference type="UniPathway" id="UPA00035">
    <property type="reaction ID" value="UER00041"/>
</dbReference>
<dbReference type="FunFam" id="3.40.1030.10:FF:000002">
    <property type="entry name" value="Anthranilate phosphoribosyltransferase"/>
    <property type="match status" value="1"/>
</dbReference>
<feature type="binding site" evidence="9">
    <location>
        <position position="225"/>
    </location>
    <ligand>
        <name>Mg(2+)</name>
        <dbReference type="ChEBI" id="CHEBI:18420"/>
        <label>2</label>
    </ligand>
</feature>
<keyword evidence="5 9" id="KW-0822">Tryptophan biosynthesis</keyword>
<dbReference type="Proteomes" id="UP000254572">
    <property type="component" value="Unassembled WGS sequence"/>
</dbReference>
<comment type="pathway">
    <text evidence="1 9">Amino-acid biosynthesis; L-tryptophan biosynthesis; L-tryptophan from chorismate: step 2/5.</text>
</comment>